<dbReference type="AlphaFoldDB" id="A0AAV6TTB4"/>
<organism evidence="1 2">
    <name type="scientific">Oedothorax gibbosus</name>
    <dbReference type="NCBI Taxonomy" id="931172"/>
    <lineage>
        <taxon>Eukaryota</taxon>
        <taxon>Metazoa</taxon>
        <taxon>Ecdysozoa</taxon>
        <taxon>Arthropoda</taxon>
        <taxon>Chelicerata</taxon>
        <taxon>Arachnida</taxon>
        <taxon>Araneae</taxon>
        <taxon>Araneomorphae</taxon>
        <taxon>Entelegynae</taxon>
        <taxon>Araneoidea</taxon>
        <taxon>Linyphiidae</taxon>
        <taxon>Erigoninae</taxon>
        <taxon>Oedothorax</taxon>
    </lineage>
</organism>
<name>A0AAV6TTB4_9ARAC</name>
<evidence type="ECO:0000313" key="1">
    <source>
        <dbReference type="EMBL" id="KAG8174816.1"/>
    </source>
</evidence>
<protein>
    <submittedName>
        <fullName evidence="1">Uncharacterized protein</fullName>
    </submittedName>
</protein>
<accession>A0AAV6TTB4</accession>
<keyword evidence="2" id="KW-1185">Reference proteome</keyword>
<dbReference type="Proteomes" id="UP000827092">
    <property type="component" value="Unassembled WGS sequence"/>
</dbReference>
<comment type="caution">
    <text evidence="1">The sequence shown here is derived from an EMBL/GenBank/DDBJ whole genome shotgun (WGS) entry which is preliminary data.</text>
</comment>
<reference evidence="1 2" key="1">
    <citation type="journal article" date="2022" name="Nat. Ecol. Evol.">
        <title>A masculinizing supergene underlies an exaggerated male reproductive morph in a spider.</title>
        <authorList>
            <person name="Hendrickx F."/>
            <person name="De Corte Z."/>
            <person name="Sonet G."/>
            <person name="Van Belleghem S.M."/>
            <person name="Kostlbacher S."/>
            <person name="Vangestel C."/>
        </authorList>
    </citation>
    <scope>NUCLEOTIDE SEQUENCE [LARGE SCALE GENOMIC DNA]</scope>
    <source>
        <strain evidence="1">W744_W776</strain>
    </source>
</reference>
<evidence type="ECO:0000313" key="2">
    <source>
        <dbReference type="Proteomes" id="UP000827092"/>
    </source>
</evidence>
<sequence length="71" mass="8279">MATREKVLLSEGPQMEMQWHLPTKGLGQNNFGLKGHAHYDFEKLEKKQVLRPPVMCLAPFSDARHYKDWVL</sequence>
<proteinExistence type="predicted"/>
<gene>
    <name evidence="1" type="ORF">JTE90_002577</name>
</gene>
<dbReference type="EMBL" id="JAFNEN010001136">
    <property type="protein sequence ID" value="KAG8174816.1"/>
    <property type="molecule type" value="Genomic_DNA"/>
</dbReference>